<organism evidence="1 2">
    <name type="scientific">Afipia felis</name>
    <name type="common">Cat scratch disease bacillus</name>
    <dbReference type="NCBI Taxonomy" id="1035"/>
    <lineage>
        <taxon>Bacteria</taxon>
        <taxon>Pseudomonadati</taxon>
        <taxon>Pseudomonadota</taxon>
        <taxon>Alphaproteobacteria</taxon>
        <taxon>Hyphomicrobiales</taxon>
        <taxon>Nitrobacteraceae</taxon>
        <taxon>Afipia</taxon>
    </lineage>
</organism>
<dbReference type="OrthoDB" id="7567249at2"/>
<accession>A0A090MSY4</accession>
<sequence length="226" mass="25855">MSLTDEWIDQYPTIDAKKLHALGMVTFIWNACEYKLFELFHITTGLNPNMAWLLVHDLNSIAVADRLSAYLDHAFTDTSAIQQEIDLIKAALAAYDVCRQNRNQLTHFWLEHDLEKQEVRMMRQKGPALKLTSFSEGLSDVRRVADELIGLNNHLNEVVAYMRSAIAEGERLPLPCKVLAPELLWKPPHPTGKASQPRREPSVLRLTEDEWLAKYRKEGKPLPDLA</sequence>
<dbReference type="RefSeq" id="WP_048756585.1">
    <property type="nucleotide sequence ID" value="NZ_CCAZ020000001.1"/>
</dbReference>
<gene>
    <name evidence="1" type="ORF">BN961_02147</name>
</gene>
<comment type="caution">
    <text evidence="1">The sequence shown here is derived from an EMBL/GenBank/DDBJ whole genome shotgun (WGS) entry which is preliminary data.</text>
</comment>
<dbReference type="EMBL" id="CCAZ020000001">
    <property type="protein sequence ID" value="CEG08729.1"/>
    <property type="molecule type" value="Genomic_DNA"/>
</dbReference>
<dbReference type="Proteomes" id="UP000035762">
    <property type="component" value="Unassembled WGS sequence"/>
</dbReference>
<proteinExistence type="predicted"/>
<evidence type="ECO:0000313" key="2">
    <source>
        <dbReference type="Proteomes" id="UP000035762"/>
    </source>
</evidence>
<evidence type="ECO:0000313" key="1">
    <source>
        <dbReference type="EMBL" id="CEG08729.1"/>
    </source>
</evidence>
<keyword evidence="2" id="KW-1185">Reference proteome</keyword>
<name>A0A090MSY4_AFIFE</name>
<dbReference type="AlphaFoldDB" id="A0A090MSY4"/>
<reference evidence="1 2" key="1">
    <citation type="journal article" date="2014" name="Genome Announc.">
        <title>Genome Sequence of Afipia felis Strain 76713, Isolated in Hospital Water Using an Amoeba Co-Culture Procedure.</title>
        <authorList>
            <person name="Benamar S."/>
            <person name="La Scola B."/>
            <person name="Croce O."/>
        </authorList>
    </citation>
    <scope>NUCLEOTIDE SEQUENCE [LARGE SCALE GENOMIC DNA]</scope>
    <source>
        <strain evidence="1 2">76713</strain>
    </source>
</reference>
<protein>
    <submittedName>
        <fullName evidence="1">Uncharacterized protein</fullName>
    </submittedName>
</protein>